<evidence type="ECO:0000313" key="2">
    <source>
        <dbReference type="EMBL" id="SET46175.1"/>
    </source>
</evidence>
<keyword evidence="3" id="KW-1185">Reference proteome</keyword>
<keyword evidence="1" id="KW-0812">Transmembrane</keyword>
<reference evidence="3" key="1">
    <citation type="submission" date="2016-10" db="EMBL/GenBank/DDBJ databases">
        <authorList>
            <person name="Varghese N."/>
            <person name="Submissions S."/>
        </authorList>
    </citation>
    <scope>NUCLEOTIDE SEQUENCE [LARGE SCALE GENOMIC DNA]</scope>
    <source>
        <strain evidence="3">DSM 1551</strain>
    </source>
</reference>
<dbReference type="PROSITE" id="PS51257">
    <property type="entry name" value="PROKAR_LIPOPROTEIN"/>
    <property type="match status" value="1"/>
</dbReference>
<gene>
    <name evidence="2" type="ORF">SAMN04489758_11232</name>
</gene>
<keyword evidence="1" id="KW-1133">Transmembrane helix</keyword>
<organism evidence="2 3">
    <name type="scientific">Thomasclavelia cocleata</name>
    <dbReference type="NCBI Taxonomy" id="69824"/>
    <lineage>
        <taxon>Bacteria</taxon>
        <taxon>Bacillati</taxon>
        <taxon>Bacillota</taxon>
        <taxon>Erysipelotrichia</taxon>
        <taxon>Erysipelotrichales</taxon>
        <taxon>Coprobacillaceae</taxon>
        <taxon>Thomasclavelia</taxon>
    </lineage>
</organism>
<feature type="transmembrane region" description="Helical" evidence="1">
    <location>
        <begin position="12"/>
        <end position="34"/>
    </location>
</feature>
<keyword evidence="1" id="KW-0472">Membrane</keyword>
<name>A0A1I0ELT7_9FIRM</name>
<dbReference type="EMBL" id="FOIN01000012">
    <property type="protein sequence ID" value="SET46175.1"/>
    <property type="molecule type" value="Genomic_DNA"/>
</dbReference>
<dbReference type="Proteomes" id="UP000198558">
    <property type="component" value="Unassembled WGS sequence"/>
</dbReference>
<sequence>MWYTRDGDDMEVIKWIVMIIGIFGLLIIGCLMLLRSDEKKRFNTKRYQENIKLINQTNEMLDETLNELESFNGPLKKVCEQINKFNHKFLKIK</sequence>
<evidence type="ECO:0000313" key="3">
    <source>
        <dbReference type="Proteomes" id="UP000198558"/>
    </source>
</evidence>
<evidence type="ECO:0000256" key="1">
    <source>
        <dbReference type="SAM" id="Phobius"/>
    </source>
</evidence>
<protein>
    <submittedName>
        <fullName evidence="2">Uncharacterized protein</fullName>
    </submittedName>
</protein>
<dbReference type="RefSeq" id="WP_244881272.1">
    <property type="nucleotide sequence ID" value="NZ_CANTIP010000004.1"/>
</dbReference>
<proteinExistence type="predicted"/>
<dbReference type="AlphaFoldDB" id="A0A1I0ELT7"/>
<accession>A0A1I0ELT7</accession>
<dbReference type="GeneID" id="78288318"/>